<gene>
    <name evidence="1" type="ORF">NCGR_LOCUS18261</name>
</gene>
<dbReference type="EMBL" id="CAJGYO010000004">
    <property type="protein sequence ID" value="CAD6226442.1"/>
    <property type="molecule type" value="Genomic_DNA"/>
</dbReference>
<protein>
    <submittedName>
        <fullName evidence="1">Uncharacterized protein</fullName>
    </submittedName>
</protein>
<comment type="caution">
    <text evidence="1">The sequence shown here is derived from an EMBL/GenBank/DDBJ whole genome shotgun (WGS) entry which is preliminary data.</text>
</comment>
<proteinExistence type="predicted"/>
<organism evidence="1 2">
    <name type="scientific">Miscanthus lutarioriparius</name>
    <dbReference type="NCBI Taxonomy" id="422564"/>
    <lineage>
        <taxon>Eukaryota</taxon>
        <taxon>Viridiplantae</taxon>
        <taxon>Streptophyta</taxon>
        <taxon>Embryophyta</taxon>
        <taxon>Tracheophyta</taxon>
        <taxon>Spermatophyta</taxon>
        <taxon>Magnoliopsida</taxon>
        <taxon>Liliopsida</taxon>
        <taxon>Poales</taxon>
        <taxon>Poaceae</taxon>
        <taxon>PACMAD clade</taxon>
        <taxon>Panicoideae</taxon>
        <taxon>Andropogonodae</taxon>
        <taxon>Andropogoneae</taxon>
        <taxon>Saccharinae</taxon>
        <taxon>Miscanthus</taxon>
    </lineage>
</organism>
<evidence type="ECO:0000313" key="1">
    <source>
        <dbReference type="EMBL" id="CAD6226442.1"/>
    </source>
</evidence>
<dbReference type="AlphaFoldDB" id="A0A811NR04"/>
<dbReference type="Proteomes" id="UP000604825">
    <property type="component" value="Unassembled WGS sequence"/>
</dbReference>
<reference evidence="1" key="1">
    <citation type="submission" date="2020-10" db="EMBL/GenBank/DDBJ databases">
        <authorList>
            <person name="Han B."/>
            <person name="Lu T."/>
            <person name="Zhao Q."/>
            <person name="Huang X."/>
            <person name="Zhao Y."/>
        </authorList>
    </citation>
    <scope>NUCLEOTIDE SEQUENCE</scope>
</reference>
<evidence type="ECO:0000313" key="2">
    <source>
        <dbReference type="Proteomes" id="UP000604825"/>
    </source>
</evidence>
<accession>A0A811NR04</accession>
<name>A0A811NR04_9POAL</name>
<keyword evidence="2" id="KW-1185">Reference proteome</keyword>
<sequence length="79" mass="8740">MAKLRPPKRILESYTIKGSDKVIKRECPFRPVRSRIYAGGWGEGGFAGIFGGRWRISGYVSGVSVSGPWDSGRLYFGVD</sequence>